<evidence type="ECO:0000313" key="3">
    <source>
        <dbReference type="Proteomes" id="UP000478052"/>
    </source>
</evidence>
<keyword evidence="3" id="KW-1185">Reference proteome</keyword>
<feature type="region of interest" description="Disordered" evidence="1">
    <location>
        <begin position="21"/>
        <end position="47"/>
    </location>
</feature>
<proteinExistence type="predicted"/>
<dbReference type="EMBL" id="VUJU01015799">
    <property type="protein sequence ID" value="KAF0692123.1"/>
    <property type="molecule type" value="Genomic_DNA"/>
</dbReference>
<comment type="caution">
    <text evidence="2">The sequence shown here is derived from an EMBL/GenBank/DDBJ whole genome shotgun (WGS) entry which is preliminary data.</text>
</comment>
<organism evidence="2 3">
    <name type="scientific">Aphis craccivora</name>
    <name type="common">Cowpea aphid</name>
    <dbReference type="NCBI Taxonomy" id="307492"/>
    <lineage>
        <taxon>Eukaryota</taxon>
        <taxon>Metazoa</taxon>
        <taxon>Ecdysozoa</taxon>
        <taxon>Arthropoda</taxon>
        <taxon>Hexapoda</taxon>
        <taxon>Insecta</taxon>
        <taxon>Pterygota</taxon>
        <taxon>Neoptera</taxon>
        <taxon>Paraneoptera</taxon>
        <taxon>Hemiptera</taxon>
        <taxon>Sternorrhyncha</taxon>
        <taxon>Aphidomorpha</taxon>
        <taxon>Aphidoidea</taxon>
        <taxon>Aphididae</taxon>
        <taxon>Aphidini</taxon>
        <taxon>Aphis</taxon>
        <taxon>Aphis</taxon>
    </lineage>
</organism>
<reference evidence="2 3" key="1">
    <citation type="submission" date="2019-08" db="EMBL/GenBank/DDBJ databases">
        <title>Whole genome of Aphis craccivora.</title>
        <authorList>
            <person name="Voronova N.V."/>
            <person name="Shulinski R.S."/>
            <person name="Bandarenka Y.V."/>
            <person name="Zhorov D.G."/>
            <person name="Warner D."/>
        </authorList>
    </citation>
    <scope>NUCLEOTIDE SEQUENCE [LARGE SCALE GENOMIC DNA]</scope>
    <source>
        <strain evidence="2">180601</strain>
        <tissue evidence="2">Whole Body</tissue>
    </source>
</reference>
<dbReference type="AlphaFoldDB" id="A0A6G0VMR8"/>
<evidence type="ECO:0000256" key="1">
    <source>
        <dbReference type="SAM" id="MobiDB-lite"/>
    </source>
</evidence>
<protein>
    <submittedName>
        <fullName evidence="2">Uncharacterized protein</fullName>
    </submittedName>
</protein>
<accession>A0A6G0VMR8</accession>
<dbReference type="Proteomes" id="UP000478052">
    <property type="component" value="Unassembled WGS sequence"/>
</dbReference>
<gene>
    <name evidence="2" type="ORF">FWK35_00033780</name>
</gene>
<sequence length="47" mass="5387">MLIKYKCNLLPLYRPEVAECVQPTHSHTNSKSFRASELSDEVKNGDH</sequence>
<evidence type="ECO:0000313" key="2">
    <source>
        <dbReference type="EMBL" id="KAF0692123.1"/>
    </source>
</evidence>
<feature type="compositionally biased region" description="Polar residues" evidence="1">
    <location>
        <begin position="23"/>
        <end position="33"/>
    </location>
</feature>
<name>A0A6G0VMR8_APHCR</name>